<protein>
    <submittedName>
        <fullName evidence="1">Uncharacterized protein</fullName>
    </submittedName>
</protein>
<sequence>MIVLPAETSPVMPRTSQRAEQFQRGSAFCAKAHLGRPCRVSRSLHRRASRFLGRTLSSTNPSCRLLVRGIPHSHC</sequence>
<evidence type="ECO:0000313" key="2">
    <source>
        <dbReference type="Proteomes" id="UP000054217"/>
    </source>
</evidence>
<accession>A0A0C3NF74</accession>
<organism evidence="1 2">
    <name type="scientific">Pisolithus tinctorius Marx 270</name>
    <dbReference type="NCBI Taxonomy" id="870435"/>
    <lineage>
        <taxon>Eukaryota</taxon>
        <taxon>Fungi</taxon>
        <taxon>Dikarya</taxon>
        <taxon>Basidiomycota</taxon>
        <taxon>Agaricomycotina</taxon>
        <taxon>Agaricomycetes</taxon>
        <taxon>Agaricomycetidae</taxon>
        <taxon>Boletales</taxon>
        <taxon>Sclerodermatineae</taxon>
        <taxon>Pisolithaceae</taxon>
        <taxon>Pisolithus</taxon>
    </lineage>
</organism>
<reference evidence="2" key="2">
    <citation type="submission" date="2015-01" db="EMBL/GenBank/DDBJ databases">
        <title>Evolutionary Origins and Diversification of the Mycorrhizal Mutualists.</title>
        <authorList>
            <consortium name="DOE Joint Genome Institute"/>
            <consortium name="Mycorrhizal Genomics Consortium"/>
            <person name="Kohler A."/>
            <person name="Kuo A."/>
            <person name="Nagy L.G."/>
            <person name="Floudas D."/>
            <person name="Copeland A."/>
            <person name="Barry K.W."/>
            <person name="Cichocki N."/>
            <person name="Veneault-Fourrey C."/>
            <person name="LaButti K."/>
            <person name="Lindquist E.A."/>
            <person name="Lipzen A."/>
            <person name="Lundell T."/>
            <person name="Morin E."/>
            <person name="Murat C."/>
            <person name="Riley R."/>
            <person name="Ohm R."/>
            <person name="Sun H."/>
            <person name="Tunlid A."/>
            <person name="Henrissat B."/>
            <person name="Grigoriev I.V."/>
            <person name="Hibbett D.S."/>
            <person name="Martin F."/>
        </authorList>
    </citation>
    <scope>NUCLEOTIDE SEQUENCE [LARGE SCALE GENOMIC DNA]</scope>
    <source>
        <strain evidence="2">Marx 270</strain>
    </source>
</reference>
<dbReference type="EMBL" id="KN832099">
    <property type="protein sequence ID" value="KIN94400.1"/>
    <property type="molecule type" value="Genomic_DNA"/>
</dbReference>
<name>A0A0C3NF74_PISTI</name>
<reference evidence="1 2" key="1">
    <citation type="submission" date="2014-04" db="EMBL/GenBank/DDBJ databases">
        <authorList>
            <consortium name="DOE Joint Genome Institute"/>
            <person name="Kuo A."/>
            <person name="Kohler A."/>
            <person name="Costa M.D."/>
            <person name="Nagy L.G."/>
            <person name="Floudas D."/>
            <person name="Copeland A."/>
            <person name="Barry K.W."/>
            <person name="Cichocki N."/>
            <person name="Veneault-Fourrey C."/>
            <person name="LaButti K."/>
            <person name="Lindquist E.A."/>
            <person name="Lipzen A."/>
            <person name="Lundell T."/>
            <person name="Morin E."/>
            <person name="Murat C."/>
            <person name="Sun H."/>
            <person name="Tunlid A."/>
            <person name="Henrissat B."/>
            <person name="Grigoriev I.V."/>
            <person name="Hibbett D.S."/>
            <person name="Martin F."/>
            <person name="Nordberg H.P."/>
            <person name="Cantor M.N."/>
            <person name="Hua S.X."/>
        </authorList>
    </citation>
    <scope>NUCLEOTIDE SEQUENCE [LARGE SCALE GENOMIC DNA]</scope>
    <source>
        <strain evidence="1 2">Marx 270</strain>
    </source>
</reference>
<evidence type="ECO:0000313" key="1">
    <source>
        <dbReference type="EMBL" id="KIN94400.1"/>
    </source>
</evidence>
<dbReference type="AlphaFoldDB" id="A0A0C3NF74"/>
<dbReference type="Proteomes" id="UP000054217">
    <property type="component" value="Unassembled WGS sequence"/>
</dbReference>
<dbReference type="InParanoid" id="A0A0C3NF74"/>
<proteinExistence type="predicted"/>
<keyword evidence="2" id="KW-1185">Reference proteome</keyword>
<gene>
    <name evidence="1" type="ORF">M404DRAFT_384541</name>
</gene>
<dbReference type="HOGENOM" id="CLU_2672063_0_0_1"/>